<comment type="similarity">
    <text evidence="3 11 13">Belongs to the peptidase S33 family.</text>
</comment>
<dbReference type="InterPro" id="IPR000073">
    <property type="entry name" value="AB_hydrolase_1"/>
</dbReference>
<keyword evidence="8 11" id="KW-0645">Protease</keyword>
<name>V5S941_9HYPH</name>
<dbReference type="Gene3D" id="3.40.50.1820">
    <property type="entry name" value="alpha/beta hydrolase"/>
    <property type="match status" value="1"/>
</dbReference>
<feature type="active site" description="Proton donor" evidence="12">
    <location>
        <position position="296"/>
    </location>
</feature>
<dbReference type="GO" id="GO:0006508">
    <property type="term" value="P:proteolysis"/>
    <property type="evidence" value="ECO:0007669"/>
    <property type="project" value="UniProtKB-KW"/>
</dbReference>
<feature type="active site" description="Nucleophile" evidence="12">
    <location>
        <position position="112"/>
    </location>
</feature>
<comment type="catalytic activity">
    <reaction evidence="1 11 13">
        <text>Release of N-terminal proline from a peptide.</text>
        <dbReference type="EC" id="3.4.11.5"/>
    </reaction>
</comment>
<evidence type="ECO:0000256" key="7">
    <source>
        <dbReference type="ARBA" id="ARBA00022490"/>
    </source>
</evidence>
<feature type="domain" description="AB hydrolase-1" evidence="14">
    <location>
        <begin position="40"/>
        <end position="297"/>
    </location>
</feature>
<evidence type="ECO:0000256" key="10">
    <source>
        <dbReference type="ARBA" id="ARBA00029605"/>
    </source>
</evidence>
<evidence type="ECO:0000256" key="6">
    <source>
        <dbReference type="ARBA" id="ARBA00022438"/>
    </source>
</evidence>
<proteinExistence type="inferred from homology"/>
<dbReference type="PRINTS" id="PR00111">
    <property type="entry name" value="ABHYDROLASE"/>
</dbReference>
<dbReference type="InterPro" id="IPR002410">
    <property type="entry name" value="Peptidase_S33"/>
</dbReference>
<evidence type="ECO:0000256" key="9">
    <source>
        <dbReference type="ARBA" id="ARBA00022801"/>
    </source>
</evidence>
<dbReference type="GO" id="GO:0005737">
    <property type="term" value="C:cytoplasm"/>
    <property type="evidence" value="ECO:0007669"/>
    <property type="project" value="UniProtKB-SubCell"/>
</dbReference>
<comment type="subcellular location">
    <subcellularLocation>
        <location evidence="2 11">Cytoplasm</location>
    </subcellularLocation>
</comment>
<sequence length="318" mass="34981">MTSMSLPEPPRPFDAIMLDVGEGHWIYVEEVGRKGGIPALFLHGGPGSGAQHAHRRLFDGDRFHAVLFDQRGAGRSHPYLETRANTTQHLVADIERIRTHMGFEKMLVVGGSWGSTLALAYAEAHPERVSALVLRAVFLGTDAEVEWAFRRGPAELRPDLYASFLAPLPEAERADPIAAYVARLTDTDPTVRDPAAHRWNRFERIMSEFAPGETVLADDMPRTGRLPPTPIMEAHYIANHFFLAPDQLLNGAGRLAGIPGVIVQGRYDLLCPPRAAYELARRWPSARLEIVPSAGHAMTEPGVFEAMKRAVDSLAGMA</sequence>
<dbReference type="HOGENOM" id="CLU_043739_2_2_5"/>
<dbReference type="AlphaFoldDB" id="V5S941"/>
<dbReference type="PIRSF" id="PIRSF006431">
    <property type="entry name" value="Pept_S33"/>
    <property type="match status" value="1"/>
</dbReference>
<dbReference type="MEROPS" id="S33.001"/>
<evidence type="ECO:0000259" key="14">
    <source>
        <dbReference type="Pfam" id="PF00561"/>
    </source>
</evidence>
<evidence type="ECO:0000313" key="15">
    <source>
        <dbReference type="EMBL" id="AHB47276.1"/>
    </source>
</evidence>
<evidence type="ECO:0000256" key="13">
    <source>
        <dbReference type="RuleBase" id="RU003421"/>
    </source>
</evidence>
<evidence type="ECO:0000256" key="11">
    <source>
        <dbReference type="PIRNR" id="PIRNR006431"/>
    </source>
</evidence>
<keyword evidence="16" id="KW-1185">Reference proteome</keyword>
<dbReference type="SUPFAM" id="SSF53474">
    <property type="entry name" value="alpha/beta-Hydrolases"/>
    <property type="match status" value="1"/>
</dbReference>
<dbReference type="PRINTS" id="PR00793">
    <property type="entry name" value="PROAMNOPTASE"/>
</dbReference>
<evidence type="ECO:0000256" key="5">
    <source>
        <dbReference type="ARBA" id="ARBA00021843"/>
    </source>
</evidence>
<accession>V5S941</accession>
<evidence type="ECO:0000256" key="8">
    <source>
        <dbReference type="ARBA" id="ARBA00022670"/>
    </source>
</evidence>
<dbReference type="Pfam" id="PF00561">
    <property type="entry name" value="Abhydrolase_1"/>
    <property type="match status" value="1"/>
</dbReference>
<keyword evidence="9 11" id="KW-0378">Hydrolase</keyword>
<reference evidence="15 16" key="1">
    <citation type="journal article" date="2014" name="Genome Announc.">
        <title>Complete Genome Sequence of Hyphomicrobium nitrativorans Strain NL23, a Denitrifying Bacterium Isolated from Biofilm of a Methanol-Fed Denitrification System Treating Seawater at the Montreal Biodome.</title>
        <authorList>
            <person name="Martineau C."/>
            <person name="Villeneuve C."/>
            <person name="Mauffrey F."/>
            <person name="Villemur R."/>
        </authorList>
    </citation>
    <scope>NUCLEOTIDE SEQUENCE [LARGE SCALE GENOMIC DNA]</scope>
    <source>
        <strain evidence="15">NL23</strain>
    </source>
</reference>
<dbReference type="PATRIC" id="fig|1029756.8.peg.185"/>
<dbReference type="RefSeq" id="WP_023785618.1">
    <property type="nucleotide sequence ID" value="NC_022997.1"/>
</dbReference>
<protein>
    <recommendedName>
        <fullName evidence="5 11">Proline iminopeptidase</fullName>
        <shortName evidence="11">PIP</shortName>
        <ecNumber evidence="4 11">3.4.11.5</ecNumber>
    </recommendedName>
    <alternativeName>
        <fullName evidence="10 11">Prolyl aminopeptidase</fullName>
    </alternativeName>
</protein>
<dbReference type="EMBL" id="CP006912">
    <property type="protein sequence ID" value="AHB47276.1"/>
    <property type="molecule type" value="Genomic_DNA"/>
</dbReference>
<keyword evidence="6 11" id="KW-0031">Aminopeptidase</keyword>
<evidence type="ECO:0000256" key="4">
    <source>
        <dbReference type="ARBA" id="ARBA00012568"/>
    </source>
</evidence>
<dbReference type="InterPro" id="IPR005944">
    <property type="entry name" value="Pro_iminopeptidase"/>
</dbReference>
<dbReference type="NCBIfam" id="TIGR01249">
    <property type="entry name" value="pro_imino_pep_1"/>
    <property type="match status" value="1"/>
</dbReference>
<dbReference type="STRING" id="1029756.W911_00860"/>
<evidence type="ECO:0000256" key="12">
    <source>
        <dbReference type="PIRSR" id="PIRSR006431-1"/>
    </source>
</evidence>
<dbReference type="EC" id="3.4.11.5" evidence="4 11"/>
<dbReference type="PANTHER" id="PTHR43722">
    <property type="entry name" value="PROLINE IMINOPEPTIDASE"/>
    <property type="match status" value="1"/>
</dbReference>
<keyword evidence="7 11" id="KW-0963">Cytoplasm</keyword>
<dbReference type="PANTHER" id="PTHR43722:SF1">
    <property type="entry name" value="PROLINE IMINOPEPTIDASE"/>
    <property type="match status" value="1"/>
</dbReference>
<feature type="active site" evidence="12">
    <location>
        <position position="268"/>
    </location>
</feature>
<evidence type="ECO:0000256" key="2">
    <source>
        <dbReference type="ARBA" id="ARBA00004496"/>
    </source>
</evidence>
<organism evidence="15 16">
    <name type="scientific">Hyphomicrobium nitrativorans NL23</name>
    <dbReference type="NCBI Taxonomy" id="1029756"/>
    <lineage>
        <taxon>Bacteria</taxon>
        <taxon>Pseudomonadati</taxon>
        <taxon>Pseudomonadota</taxon>
        <taxon>Alphaproteobacteria</taxon>
        <taxon>Hyphomicrobiales</taxon>
        <taxon>Hyphomicrobiaceae</taxon>
        <taxon>Hyphomicrobium</taxon>
    </lineage>
</organism>
<dbReference type="Proteomes" id="UP000018542">
    <property type="component" value="Chromosome"/>
</dbReference>
<evidence type="ECO:0000313" key="16">
    <source>
        <dbReference type="Proteomes" id="UP000018542"/>
    </source>
</evidence>
<gene>
    <name evidence="15" type="ORF">W911_00860</name>
</gene>
<dbReference type="GO" id="GO:0004177">
    <property type="term" value="F:aminopeptidase activity"/>
    <property type="evidence" value="ECO:0007669"/>
    <property type="project" value="UniProtKB-UniRule"/>
</dbReference>
<dbReference type="KEGG" id="hni:W911_00860"/>
<dbReference type="InterPro" id="IPR029058">
    <property type="entry name" value="AB_hydrolase_fold"/>
</dbReference>
<evidence type="ECO:0000256" key="1">
    <source>
        <dbReference type="ARBA" id="ARBA00001585"/>
    </source>
</evidence>
<evidence type="ECO:0000256" key="3">
    <source>
        <dbReference type="ARBA" id="ARBA00010088"/>
    </source>
</evidence>